<organism evidence="1 2">
    <name type="scientific">Ohtaekwangia kribbensis</name>
    <dbReference type="NCBI Taxonomy" id="688913"/>
    <lineage>
        <taxon>Bacteria</taxon>
        <taxon>Pseudomonadati</taxon>
        <taxon>Bacteroidota</taxon>
        <taxon>Cytophagia</taxon>
        <taxon>Cytophagales</taxon>
        <taxon>Fulvivirgaceae</taxon>
        <taxon>Ohtaekwangia</taxon>
    </lineage>
</organism>
<keyword evidence="2" id="KW-1185">Reference proteome</keyword>
<proteinExistence type="predicted"/>
<evidence type="ECO:0000313" key="1">
    <source>
        <dbReference type="EMBL" id="MFD1001245.1"/>
    </source>
</evidence>
<dbReference type="Proteomes" id="UP001597112">
    <property type="component" value="Unassembled WGS sequence"/>
</dbReference>
<reference evidence="2" key="1">
    <citation type="journal article" date="2019" name="Int. J. Syst. Evol. Microbiol.">
        <title>The Global Catalogue of Microorganisms (GCM) 10K type strain sequencing project: providing services to taxonomists for standard genome sequencing and annotation.</title>
        <authorList>
            <consortium name="The Broad Institute Genomics Platform"/>
            <consortium name="The Broad Institute Genome Sequencing Center for Infectious Disease"/>
            <person name="Wu L."/>
            <person name="Ma J."/>
        </authorList>
    </citation>
    <scope>NUCLEOTIDE SEQUENCE [LARGE SCALE GENOMIC DNA]</scope>
    <source>
        <strain evidence="2">CCUG 58938</strain>
    </source>
</reference>
<evidence type="ECO:0000313" key="2">
    <source>
        <dbReference type="Proteomes" id="UP001597112"/>
    </source>
</evidence>
<dbReference type="EMBL" id="JBHTKA010000007">
    <property type="protein sequence ID" value="MFD1001245.1"/>
    <property type="molecule type" value="Genomic_DNA"/>
</dbReference>
<name>A0ABW3K4S1_9BACT</name>
<accession>A0ABW3K4S1</accession>
<sequence length="131" mass="15143">MVDFIRSYVTAVHNAEAACLQVTFKGFINYDELVEVIAYEFEMIRHYKIKKCLVNLREISVYPDGGQDYIKEVWFPQVIKDGMLIAAFVVPDDTFGKMSMQEAHNYPQSNLLMKHFNDADQALAWLVSQQV</sequence>
<evidence type="ECO:0008006" key="3">
    <source>
        <dbReference type="Google" id="ProtNLM"/>
    </source>
</evidence>
<comment type="caution">
    <text evidence="1">The sequence shown here is derived from an EMBL/GenBank/DDBJ whole genome shotgun (WGS) entry which is preliminary data.</text>
</comment>
<protein>
    <recommendedName>
        <fullName evidence="3">STAS/SEC14 domain-containing protein</fullName>
    </recommendedName>
</protein>
<gene>
    <name evidence="1" type="ORF">ACFQ21_18090</name>
</gene>
<dbReference type="RefSeq" id="WP_377580731.1">
    <property type="nucleotide sequence ID" value="NZ_JBHTKA010000007.1"/>
</dbReference>